<evidence type="ECO:0000256" key="2">
    <source>
        <dbReference type="SAM" id="Phobius"/>
    </source>
</evidence>
<dbReference type="GO" id="GO:0016020">
    <property type="term" value="C:membrane"/>
    <property type="evidence" value="ECO:0007669"/>
    <property type="project" value="InterPro"/>
</dbReference>
<keyword evidence="2" id="KW-1133">Transmembrane helix</keyword>
<sequence length="561" mass="62469">MSSSNPNRSLRSETDIGTTTTSLVANPTTYVPRYTADEYVRAIAQYSQQSSAETLYPGEIYRSLKCFFEQESNQLVDSNALRDFAYLVSPRLTGDKAPSDGGRLSDNPVTGDSQGRSEGFADPEACIKALKSNIEMSHPQVLFLRGHPSPTWLSTIGAFCHVDPELFRLFLRHRDVPGGDYYFGASPSSMSDMFRFNFVTIGRKACPYRSSQADMDRGRSIAANSLRRYQADLRGNWALKPGDSIVRNFHLLDEQHFVIEQEIVFHIFDVDAGRDLTQGKGFPWLGAGTESSPTTLLPIVQYRQRCALESRSIGENVSVPNGGRTTQSLGIFPEVYGQGLDWSLAKSDRTYILSSAFRMAAFSQGQLLNIMEEKILRERNRLSSGHGPQTSANLLYFRDVLQQQLRNASYMMKLIDGRANMPGSGSRSMTNGSVEHKTIPSCEMIGIYNLIQASHSHAQFLHETCTEGMTIISNNSMLAESQRAIQQARFVTKLTLIACAYLPLTATTGFFGMNVEELGTGKHPIWLVGVTAMPLMVITMTFIMLDAHAINRLLRRLHVFN</sequence>
<evidence type="ECO:0000313" key="4">
    <source>
        <dbReference type="Proteomes" id="UP000693738"/>
    </source>
</evidence>
<proteinExistence type="predicted"/>
<name>A0A8J2JCZ1_FUSEQ</name>
<dbReference type="Pfam" id="PF01544">
    <property type="entry name" value="CorA"/>
    <property type="match status" value="1"/>
</dbReference>
<feature type="transmembrane region" description="Helical" evidence="2">
    <location>
        <begin position="525"/>
        <end position="545"/>
    </location>
</feature>
<feature type="region of interest" description="Disordered" evidence="1">
    <location>
        <begin position="96"/>
        <end position="119"/>
    </location>
</feature>
<organism evidence="3 4">
    <name type="scientific">Fusarium equiseti</name>
    <name type="common">Fusarium scirpi</name>
    <dbReference type="NCBI Taxonomy" id="61235"/>
    <lineage>
        <taxon>Eukaryota</taxon>
        <taxon>Fungi</taxon>
        <taxon>Dikarya</taxon>
        <taxon>Ascomycota</taxon>
        <taxon>Pezizomycotina</taxon>
        <taxon>Sordariomycetes</taxon>
        <taxon>Hypocreomycetidae</taxon>
        <taxon>Hypocreales</taxon>
        <taxon>Nectriaceae</taxon>
        <taxon>Fusarium</taxon>
        <taxon>Fusarium incarnatum-equiseti species complex</taxon>
    </lineage>
</organism>
<evidence type="ECO:0000256" key="1">
    <source>
        <dbReference type="SAM" id="MobiDB-lite"/>
    </source>
</evidence>
<dbReference type="Proteomes" id="UP000693738">
    <property type="component" value="Unassembled WGS sequence"/>
</dbReference>
<dbReference type="InterPro" id="IPR002523">
    <property type="entry name" value="MgTranspt_CorA/ZnTranspt_ZntB"/>
</dbReference>
<feature type="transmembrane region" description="Helical" evidence="2">
    <location>
        <begin position="490"/>
        <end position="513"/>
    </location>
</feature>
<feature type="compositionally biased region" description="Polar residues" evidence="1">
    <location>
        <begin position="107"/>
        <end position="116"/>
    </location>
</feature>
<evidence type="ECO:0000313" key="3">
    <source>
        <dbReference type="EMBL" id="CAG7563219.1"/>
    </source>
</evidence>
<feature type="region of interest" description="Disordered" evidence="1">
    <location>
        <begin position="1"/>
        <end position="21"/>
    </location>
</feature>
<gene>
    <name evidence="3" type="ORF">FEQUK3_LOCUS8952</name>
</gene>
<dbReference type="GO" id="GO:0046873">
    <property type="term" value="F:metal ion transmembrane transporter activity"/>
    <property type="evidence" value="ECO:0007669"/>
    <property type="project" value="InterPro"/>
</dbReference>
<reference evidence="3" key="1">
    <citation type="submission" date="2021-05" db="EMBL/GenBank/DDBJ databases">
        <authorList>
            <person name="Khan N."/>
        </authorList>
    </citation>
    <scope>NUCLEOTIDE SEQUENCE</scope>
</reference>
<dbReference type="AlphaFoldDB" id="A0A8J2JCZ1"/>
<protein>
    <submittedName>
        <fullName evidence="3">Uncharacterized protein</fullName>
    </submittedName>
</protein>
<keyword evidence="2" id="KW-0812">Transmembrane</keyword>
<accession>A0A8J2JCZ1</accession>
<keyword evidence="2" id="KW-0472">Membrane</keyword>
<dbReference type="EMBL" id="CAJSTJ010000154">
    <property type="protein sequence ID" value="CAG7563219.1"/>
    <property type="molecule type" value="Genomic_DNA"/>
</dbReference>
<comment type="caution">
    <text evidence="3">The sequence shown here is derived from an EMBL/GenBank/DDBJ whole genome shotgun (WGS) entry which is preliminary data.</text>
</comment>